<reference evidence="1" key="1">
    <citation type="submission" date="2021-06" db="EMBL/GenBank/DDBJ databases">
        <authorList>
            <person name="Kallberg Y."/>
            <person name="Tangrot J."/>
            <person name="Rosling A."/>
        </authorList>
    </citation>
    <scope>NUCLEOTIDE SEQUENCE</scope>
    <source>
        <strain evidence="1">CL551</strain>
    </source>
</reference>
<accession>A0A9N9BUG2</accession>
<evidence type="ECO:0000313" key="1">
    <source>
        <dbReference type="EMBL" id="CAG8576869.1"/>
    </source>
</evidence>
<organism evidence="1 2">
    <name type="scientific">Acaulospora morrowiae</name>
    <dbReference type="NCBI Taxonomy" id="94023"/>
    <lineage>
        <taxon>Eukaryota</taxon>
        <taxon>Fungi</taxon>
        <taxon>Fungi incertae sedis</taxon>
        <taxon>Mucoromycota</taxon>
        <taxon>Glomeromycotina</taxon>
        <taxon>Glomeromycetes</taxon>
        <taxon>Diversisporales</taxon>
        <taxon>Acaulosporaceae</taxon>
        <taxon>Acaulospora</taxon>
    </lineage>
</organism>
<dbReference type="EMBL" id="CAJVPV010004634">
    <property type="protein sequence ID" value="CAG8576869.1"/>
    <property type="molecule type" value="Genomic_DNA"/>
</dbReference>
<dbReference type="Proteomes" id="UP000789342">
    <property type="component" value="Unassembled WGS sequence"/>
</dbReference>
<comment type="caution">
    <text evidence="1">The sequence shown here is derived from an EMBL/GenBank/DDBJ whole genome shotgun (WGS) entry which is preliminary data.</text>
</comment>
<gene>
    <name evidence="1" type="ORF">AMORRO_LOCUS6731</name>
</gene>
<dbReference type="AlphaFoldDB" id="A0A9N9BUG2"/>
<sequence>MEATDEEKRWWFEGIRPYINSERLPLVLARDVPFKEFAKKSENAKAGRFWDYDKGTVMIIELPSGDHESAIGEFSRHFLNHFNNVASQDDIRTWGAKDLYNLATGEYKDPDACFVPRRLLNLPNPVLNPCDNVGNPWPTIILEVASSETLDHVKNKVNNFWLIPNRCEDVIVIKLGNWNNKRRDRNGHPLHRLRCLRFCRRAILQQNQNATTFHPIQDIEFGSVHANGRAGNFCSGPRIKWLTIDCDCIYAGCVPPLPPLQVLPQTSAPGVSIDLYYIQQAVFDAMGKN</sequence>
<protein>
    <submittedName>
        <fullName evidence="1">10654_t:CDS:1</fullName>
    </submittedName>
</protein>
<evidence type="ECO:0000313" key="2">
    <source>
        <dbReference type="Proteomes" id="UP000789342"/>
    </source>
</evidence>
<proteinExistence type="predicted"/>
<keyword evidence="2" id="KW-1185">Reference proteome</keyword>
<dbReference type="OrthoDB" id="2330504at2759"/>
<name>A0A9N9BUG2_9GLOM</name>